<sequence length="688" mass="77700">MSSEGEAAGIERDPDLLEEYPENEDIKEKGVKTKQDCRSTGTALLISTKNEQRILEKDNVTPKLSNVELSDAADDTTSALLELKRQLEAEQASRAQSKLEWATLKKDLEAQLENLRTDSNDKETALKQLKVENSQLVEQIDKFTETTENYSKSSSEMKKDHLSKVQELEASIQSLKEKVDEKHGQVTGDVDSQSICNEMSSLRSQNEELSLQLTKQKDEVEKAHNDMKLMRQLQADSDERGKKYVAVLNKTKKQILKLEKEKSDATDEVAKLQSELMEIRELLSTAVQKEQDITAASSELQKTIQERDTAIADQCSKLRRQESELAILSKERKVANDSKMQAEDELQLKTAQYESSQIRVAHLEMRLKESEQQSEELYQRLSGLEEQLANSEQHVNRLKGNEEAFTKKSSGDLSTLQQLLDDVTKELTIERENAKQMKAANEKEQSEKLKRIEELQLELQSAQAQLEETNSILLERTTASNDSQSQVESLRSSLVAAENKIEYLSTSSTQISNELNQLKDWAGTIRSEKEEIERQLEESRMKETHFKSMNKVGIWIPQNLGCAGPFNLTPLHTNQKTLKDEIKRFTKVTPVSQASMSAASSRSASPSTKASSPSIMPNPPNIQNGQNGQADSHDSSLSQSISEVNLEYLKHIIMGFMENRQTRNQLIPVLSMLLKLNNEEIKRLQAAS</sequence>
<dbReference type="GO" id="GO:0016460">
    <property type="term" value="C:myosin II complex"/>
    <property type="evidence" value="ECO:0007669"/>
    <property type="project" value="TreeGrafter"/>
</dbReference>
<evidence type="ECO:0000313" key="5">
    <source>
        <dbReference type="Proteomes" id="UP000654370"/>
    </source>
</evidence>
<reference evidence="4" key="1">
    <citation type="submission" date="2020-12" db="EMBL/GenBank/DDBJ databases">
        <title>Metabolic potential, ecology and presence of endohyphal bacteria is reflected in genomic diversity of Mucoromycotina.</title>
        <authorList>
            <person name="Muszewska A."/>
            <person name="Okrasinska A."/>
            <person name="Steczkiewicz K."/>
            <person name="Drgas O."/>
            <person name="Orlowska M."/>
            <person name="Perlinska-Lenart U."/>
            <person name="Aleksandrzak-Piekarczyk T."/>
            <person name="Szatraj K."/>
            <person name="Zielenkiewicz U."/>
            <person name="Pilsyk S."/>
            <person name="Malc E."/>
            <person name="Mieczkowski P."/>
            <person name="Kruszewska J.S."/>
            <person name="Biernat P."/>
            <person name="Pawlowska J."/>
        </authorList>
    </citation>
    <scope>NUCLEOTIDE SEQUENCE</scope>
    <source>
        <strain evidence="4">WA0000067209</strain>
    </source>
</reference>
<keyword evidence="1" id="KW-0175">Coiled coil</keyword>
<dbReference type="Proteomes" id="UP000654370">
    <property type="component" value="Unassembled WGS sequence"/>
</dbReference>
<dbReference type="PANTHER" id="PTHR45615">
    <property type="entry name" value="MYOSIN HEAVY CHAIN, NON-MUSCLE"/>
    <property type="match status" value="1"/>
</dbReference>
<accession>A0A8H7PRQ8</accession>
<proteinExistence type="predicted"/>
<name>A0A8H7PRQ8_MORIS</name>
<feature type="region of interest" description="Disordered" evidence="2">
    <location>
        <begin position="590"/>
        <end position="637"/>
    </location>
</feature>
<dbReference type="SMART" id="SM00755">
    <property type="entry name" value="Grip"/>
    <property type="match status" value="1"/>
</dbReference>
<keyword evidence="5" id="KW-1185">Reference proteome</keyword>
<feature type="domain" description="GRIP" evidence="3">
    <location>
        <begin position="639"/>
        <end position="687"/>
    </location>
</feature>
<feature type="region of interest" description="Disordered" evidence="2">
    <location>
        <begin position="1"/>
        <end position="34"/>
    </location>
</feature>
<evidence type="ECO:0000256" key="2">
    <source>
        <dbReference type="SAM" id="MobiDB-lite"/>
    </source>
</evidence>
<feature type="coiled-coil region" evidence="1">
    <location>
        <begin position="318"/>
        <end position="472"/>
    </location>
</feature>
<feature type="compositionally biased region" description="Basic and acidic residues" evidence="2">
    <location>
        <begin position="24"/>
        <end position="34"/>
    </location>
</feature>
<dbReference type="AlphaFoldDB" id="A0A8H7PRQ8"/>
<comment type="caution">
    <text evidence="4">The sequence shown here is derived from an EMBL/GenBank/DDBJ whole genome shotgun (WGS) entry which is preliminary data.</text>
</comment>
<organism evidence="4 5">
    <name type="scientific">Mortierella isabellina</name>
    <name type="common">Filamentous fungus</name>
    <name type="synonym">Umbelopsis isabellina</name>
    <dbReference type="NCBI Taxonomy" id="91625"/>
    <lineage>
        <taxon>Eukaryota</taxon>
        <taxon>Fungi</taxon>
        <taxon>Fungi incertae sedis</taxon>
        <taxon>Mucoromycota</taxon>
        <taxon>Mucoromycotina</taxon>
        <taxon>Umbelopsidomycetes</taxon>
        <taxon>Umbelopsidales</taxon>
        <taxon>Umbelopsidaceae</taxon>
        <taxon>Umbelopsis</taxon>
    </lineage>
</organism>
<dbReference type="GO" id="GO:0051015">
    <property type="term" value="F:actin filament binding"/>
    <property type="evidence" value="ECO:0007669"/>
    <property type="project" value="TreeGrafter"/>
</dbReference>
<evidence type="ECO:0000259" key="3">
    <source>
        <dbReference type="PROSITE" id="PS50913"/>
    </source>
</evidence>
<dbReference type="PROSITE" id="PS50913">
    <property type="entry name" value="GRIP"/>
    <property type="match status" value="1"/>
</dbReference>
<dbReference type="GO" id="GO:0005737">
    <property type="term" value="C:cytoplasm"/>
    <property type="evidence" value="ECO:0007669"/>
    <property type="project" value="TreeGrafter"/>
</dbReference>
<dbReference type="EMBL" id="JAEPQZ010000007">
    <property type="protein sequence ID" value="KAG2179264.1"/>
    <property type="molecule type" value="Genomic_DNA"/>
</dbReference>
<dbReference type="GO" id="GO:0032982">
    <property type="term" value="C:myosin filament"/>
    <property type="evidence" value="ECO:0007669"/>
    <property type="project" value="TreeGrafter"/>
</dbReference>
<evidence type="ECO:0000313" key="4">
    <source>
        <dbReference type="EMBL" id="KAG2179264.1"/>
    </source>
</evidence>
<dbReference type="OrthoDB" id="1926336at2759"/>
<protein>
    <recommendedName>
        <fullName evidence="3">GRIP domain-containing protein</fullName>
    </recommendedName>
</protein>
<dbReference type="GO" id="GO:0000146">
    <property type="term" value="F:microfilament motor activity"/>
    <property type="evidence" value="ECO:0007669"/>
    <property type="project" value="TreeGrafter"/>
</dbReference>
<dbReference type="InterPro" id="IPR000237">
    <property type="entry name" value="GRIP_dom"/>
</dbReference>
<evidence type="ECO:0000256" key="1">
    <source>
        <dbReference type="SAM" id="Coils"/>
    </source>
</evidence>
<feature type="coiled-coil region" evidence="1">
    <location>
        <begin position="73"/>
        <end position="289"/>
    </location>
</feature>
<dbReference type="Pfam" id="PF01465">
    <property type="entry name" value="GRIP"/>
    <property type="match status" value="1"/>
</dbReference>
<dbReference type="PANTHER" id="PTHR45615:SF40">
    <property type="entry name" value="MYOSIN HEAVY CHAIN, NON-MUSCLE"/>
    <property type="match status" value="1"/>
</dbReference>
<gene>
    <name evidence="4" type="ORF">INT43_002114</name>
</gene>